<keyword evidence="1" id="KW-0472">Membrane</keyword>
<reference evidence="3 4" key="3">
    <citation type="submission" date="2017-03" db="EMBL/GenBank/DDBJ databases">
        <authorList>
            <person name="Regsiter A."/>
            <person name="William W."/>
        </authorList>
    </citation>
    <scope>NUCLEOTIDE SEQUENCE [LARGE SCALE GENOMIC DNA]</scope>
    <source>
        <strain evidence="3">PRJEB5721</strain>
    </source>
</reference>
<name>A0A060UQT2_9PROT</name>
<proteinExistence type="predicted"/>
<reference evidence="2" key="1">
    <citation type="submission" date="2014-03" db="EMBL/GenBank/DDBJ databases">
        <authorList>
            <person name="Genoscope - CEA"/>
        </authorList>
    </citation>
    <scope>NUCLEOTIDE SEQUENCE [LARGE SCALE GENOMIC DNA]</scope>
    <source>
        <strain evidence="2">CF27</strain>
    </source>
</reference>
<dbReference type="AlphaFoldDB" id="A0A060UQT2"/>
<sequence>MSGQVSHMQVLFNTDRYRRTLVASGVEEKQAEAMTDALSDAIGESVATKYDLELVKKGMQITLYKVITAQTLVLVGAMAAIVFAAIKAIHPS</sequence>
<dbReference type="Gene3D" id="1.20.5.340">
    <property type="match status" value="1"/>
</dbReference>
<evidence type="ECO:0000313" key="2">
    <source>
        <dbReference type="EMBL" id="CDQ10641.1"/>
    </source>
</evidence>
<organism evidence="2">
    <name type="scientific">Acidithiobacillus ferrivorans</name>
    <dbReference type="NCBI Taxonomy" id="160808"/>
    <lineage>
        <taxon>Bacteria</taxon>
        <taxon>Pseudomonadati</taxon>
        <taxon>Pseudomonadota</taxon>
        <taxon>Acidithiobacillia</taxon>
        <taxon>Acidithiobacillales</taxon>
        <taxon>Acidithiobacillaceae</taxon>
        <taxon>Acidithiobacillus</taxon>
    </lineage>
</organism>
<reference evidence="2" key="2">
    <citation type="submission" date="2014-07" db="EMBL/GenBank/DDBJ databases">
        <title>Initial genome analysis of the psychrotolerant acidophile Acidithiobacillus ferrivorans CF27: insights into iron and sulfur oxidation pathways and into biofilm formation.</title>
        <authorList>
            <person name="Talla E."/>
            <person name="Hedrich S."/>
            <person name="Mangenot S."/>
            <person name="Ji B."/>
            <person name="Johnson D.B."/>
            <person name="Barbe V."/>
            <person name="Bonnefoy V."/>
        </authorList>
    </citation>
    <scope>NUCLEOTIDE SEQUENCE [LARGE SCALE GENOMIC DNA]</scope>
    <source>
        <strain evidence="2">CF27</strain>
    </source>
</reference>
<gene>
    <name evidence="3" type="ORF">AFERRI_10704</name>
    <name evidence="2" type="ORF">AFERRI_400422</name>
</gene>
<evidence type="ECO:0000256" key="1">
    <source>
        <dbReference type="SAM" id="Phobius"/>
    </source>
</evidence>
<accession>A0A060UQT2</accession>
<evidence type="ECO:0008006" key="5">
    <source>
        <dbReference type="Google" id="ProtNLM"/>
    </source>
</evidence>
<feature type="transmembrane region" description="Helical" evidence="1">
    <location>
        <begin position="66"/>
        <end position="86"/>
    </location>
</feature>
<protein>
    <recommendedName>
        <fullName evidence="5">DUF1640 domain-containing protein</fullName>
    </recommendedName>
</protein>
<dbReference type="EMBL" id="CCCS020000035">
    <property type="protein sequence ID" value="CDQ10641.1"/>
    <property type="molecule type" value="Genomic_DNA"/>
</dbReference>
<evidence type="ECO:0000313" key="3">
    <source>
        <dbReference type="EMBL" id="SMH64670.1"/>
    </source>
</evidence>
<dbReference type="EMBL" id="LT841305">
    <property type="protein sequence ID" value="SMH64670.1"/>
    <property type="molecule type" value="Genomic_DNA"/>
</dbReference>
<dbReference type="RefSeq" id="WP_035193200.1">
    <property type="nucleotide sequence ID" value="NZ_CCCS020000035.1"/>
</dbReference>
<dbReference type="Proteomes" id="UP000193925">
    <property type="component" value="Chromosome AFERRI"/>
</dbReference>
<keyword evidence="4" id="KW-1185">Reference proteome</keyword>
<keyword evidence="1" id="KW-0812">Transmembrane</keyword>
<evidence type="ECO:0000313" key="4">
    <source>
        <dbReference type="Proteomes" id="UP000193925"/>
    </source>
</evidence>
<keyword evidence="1" id="KW-1133">Transmembrane helix</keyword>